<keyword evidence="5" id="KW-1185">Reference proteome</keyword>
<reference evidence="3 5" key="2">
    <citation type="submission" date="2019-07" db="EMBL/GenBank/DDBJ databases">
        <title>Whole genome shotgun sequence of Acetobacter cibinongensis NBRC 16605.</title>
        <authorList>
            <person name="Hosoyama A."/>
            <person name="Uohara A."/>
            <person name="Ohji S."/>
            <person name="Ichikawa N."/>
        </authorList>
    </citation>
    <scope>NUCLEOTIDE SEQUENCE [LARGE SCALE GENOMIC DNA]</scope>
    <source>
        <strain evidence="3 5">NBRC 16605</strain>
    </source>
</reference>
<dbReference type="EMBL" id="BJVU01000008">
    <property type="protein sequence ID" value="GEL59286.1"/>
    <property type="molecule type" value="Genomic_DNA"/>
</dbReference>
<accession>A0A6N3SSR5</accession>
<keyword evidence="1" id="KW-1133">Transmembrane helix</keyword>
<protein>
    <recommendedName>
        <fullName evidence="6">Pilus assembly protein</fullName>
    </recommendedName>
</protein>
<dbReference type="Proteomes" id="UP000321891">
    <property type="component" value="Unassembled WGS sequence"/>
</dbReference>
<dbReference type="STRING" id="1231339.Abci_007_167"/>
<keyword evidence="1" id="KW-0472">Membrane</keyword>
<organism evidence="2 4">
    <name type="scientific">Acetobacter cibinongensis</name>
    <dbReference type="NCBI Taxonomy" id="146475"/>
    <lineage>
        <taxon>Bacteria</taxon>
        <taxon>Pseudomonadati</taxon>
        <taxon>Pseudomonadota</taxon>
        <taxon>Alphaproteobacteria</taxon>
        <taxon>Acetobacterales</taxon>
        <taxon>Acetobacteraceae</taxon>
        <taxon>Acetobacter</taxon>
    </lineage>
</organism>
<name>A0A0D6N1F8_9PROT</name>
<proteinExistence type="predicted"/>
<evidence type="ECO:0000313" key="5">
    <source>
        <dbReference type="Proteomes" id="UP000321891"/>
    </source>
</evidence>
<evidence type="ECO:0000313" key="3">
    <source>
        <dbReference type="EMBL" id="GEL59286.1"/>
    </source>
</evidence>
<keyword evidence="1" id="KW-0812">Transmembrane</keyword>
<dbReference type="Pfam" id="PF04964">
    <property type="entry name" value="Flp_Fap"/>
    <property type="match status" value="1"/>
</dbReference>
<accession>A0A0D6N1F8</accession>
<evidence type="ECO:0000313" key="4">
    <source>
        <dbReference type="Proteomes" id="UP000032671"/>
    </source>
</evidence>
<feature type="transmembrane region" description="Helical" evidence="1">
    <location>
        <begin position="12"/>
        <end position="37"/>
    </location>
</feature>
<evidence type="ECO:0000256" key="1">
    <source>
        <dbReference type="SAM" id="Phobius"/>
    </source>
</evidence>
<dbReference type="AlphaFoldDB" id="A0A0D6N1F8"/>
<gene>
    <name evidence="2" type="ORF">Abci_007_167</name>
    <name evidence="3" type="ORF">ACI01nite_18880</name>
</gene>
<dbReference type="InterPro" id="IPR007047">
    <property type="entry name" value="Flp_Fap"/>
</dbReference>
<sequence>MILKKVKNEIGATAIEYGLIASLVAVVAISGISAVGVNLKNTYCTISTHLGGTGDCSGSTSSSSTQGNSGVSLADGASLDDLQKSLSDKLDASFADTSIGGTASMDPDGPWDLDWSGPWDPADYAGKLADSLQSINSSDPITNVLGLYNHQTSNTLSSYSDALNALKTAQAGGNRDNTPSDGEAFASAKGWPGLEVTTASGKVYTLYAPNGDTSVTVKETSAK</sequence>
<dbReference type="Proteomes" id="UP000032671">
    <property type="component" value="Unassembled WGS sequence"/>
</dbReference>
<comment type="caution">
    <text evidence="2">The sequence shown here is derived from an EMBL/GenBank/DDBJ whole genome shotgun (WGS) entry which is preliminary data.</text>
</comment>
<evidence type="ECO:0000313" key="2">
    <source>
        <dbReference type="EMBL" id="GAN59764.1"/>
    </source>
</evidence>
<evidence type="ECO:0008006" key="6">
    <source>
        <dbReference type="Google" id="ProtNLM"/>
    </source>
</evidence>
<dbReference type="RefSeq" id="WP_084597506.1">
    <property type="nucleotide sequence ID" value="NZ_BAMV01000007.1"/>
</dbReference>
<dbReference type="EMBL" id="BAMV01000007">
    <property type="protein sequence ID" value="GAN59764.1"/>
    <property type="molecule type" value="Genomic_DNA"/>
</dbReference>
<reference evidence="2 4" key="1">
    <citation type="submission" date="2012-11" db="EMBL/GenBank/DDBJ databases">
        <title>Whole genome sequence of Acetobacter cibinongensis 4H-1.</title>
        <authorList>
            <person name="Azuma Y."/>
            <person name="Higashiura N."/>
            <person name="Hirakawa H."/>
            <person name="Matsushita K."/>
        </authorList>
    </citation>
    <scope>NUCLEOTIDE SEQUENCE [LARGE SCALE GENOMIC DNA]</scope>
    <source>
        <strain evidence="2 4">4H-1</strain>
    </source>
</reference>